<reference evidence="15 16" key="1">
    <citation type="submission" date="2017-02" db="EMBL/GenBank/DDBJ databases">
        <title>The complete genomic sequence of a novel cold adapted crude oil-degrading bacterium Planococcus qaidamina Y42.</title>
        <authorList>
            <person name="Yang R."/>
        </authorList>
    </citation>
    <scope>NUCLEOTIDE SEQUENCE [LARGE SCALE GENOMIC DNA]</scope>
    <source>
        <strain evidence="15 16">Y42</strain>
    </source>
</reference>
<accession>A0A1Q2L3W8</accession>
<feature type="chain" id="PRO_5012139788" evidence="12">
    <location>
        <begin position="27"/>
        <end position="1068"/>
    </location>
</feature>
<dbReference type="GO" id="GO:0008270">
    <property type="term" value="F:zinc ion binding"/>
    <property type="evidence" value="ECO:0007669"/>
    <property type="project" value="InterPro"/>
</dbReference>
<dbReference type="AlphaFoldDB" id="A0A1Q2L3W8"/>
<dbReference type="EMBL" id="CP019640">
    <property type="protein sequence ID" value="AQQ55074.1"/>
    <property type="molecule type" value="Genomic_DNA"/>
</dbReference>
<comment type="subcellular location">
    <subcellularLocation>
        <location evidence="2">Secreted</location>
    </subcellularLocation>
</comment>
<dbReference type="InterPro" id="IPR008969">
    <property type="entry name" value="CarboxyPept-like_regulatory"/>
</dbReference>
<protein>
    <submittedName>
        <fullName evidence="15">Coagulation factor 5/8 type-like protein</fullName>
    </submittedName>
</protein>
<evidence type="ECO:0000256" key="5">
    <source>
        <dbReference type="ARBA" id="ARBA00022670"/>
    </source>
</evidence>
<evidence type="ECO:0000313" key="15">
    <source>
        <dbReference type="EMBL" id="AQQ55074.1"/>
    </source>
</evidence>
<evidence type="ECO:0000256" key="11">
    <source>
        <dbReference type="ARBA" id="ARBA00023145"/>
    </source>
</evidence>
<feature type="domain" description="F5/8 type C" evidence="13">
    <location>
        <begin position="780"/>
        <end position="917"/>
    </location>
</feature>
<gene>
    <name evidence="15" type="ORF">B0X71_09845</name>
</gene>
<dbReference type="Pfam" id="PF00754">
    <property type="entry name" value="F5_F8_type_C"/>
    <property type="match status" value="1"/>
</dbReference>
<evidence type="ECO:0000256" key="10">
    <source>
        <dbReference type="ARBA" id="ARBA00023049"/>
    </source>
</evidence>
<dbReference type="InterPro" id="IPR000421">
    <property type="entry name" value="FA58C"/>
</dbReference>
<proteinExistence type="inferred from homology"/>
<dbReference type="InterPro" id="IPR050371">
    <property type="entry name" value="Fungal_virulence_M36"/>
</dbReference>
<dbReference type="Pfam" id="PF07504">
    <property type="entry name" value="FTP"/>
    <property type="match status" value="1"/>
</dbReference>
<dbReference type="Pfam" id="PF02128">
    <property type="entry name" value="Peptidase_M36"/>
    <property type="match status" value="1"/>
</dbReference>
<evidence type="ECO:0000256" key="6">
    <source>
        <dbReference type="ARBA" id="ARBA00022723"/>
    </source>
</evidence>
<dbReference type="KEGG" id="pmar:B0X71_09845"/>
<dbReference type="InterPro" id="IPR027268">
    <property type="entry name" value="Peptidase_M4/M1_CTD_sf"/>
</dbReference>
<dbReference type="SUPFAM" id="SSF55486">
    <property type="entry name" value="Metalloproteases ('zincins'), catalytic domain"/>
    <property type="match status" value="1"/>
</dbReference>
<feature type="signal peptide" evidence="12">
    <location>
        <begin position="1"/>
        <end position="26"/>
    </location>
</feature>
<keyword evidence="5" id="KW-0645">Protease</keyword>
<evidence type="ECO:0000256" key="12">
    <source>
        <dbReference type="SAM" id="SignalP"/>
    </source>
</evidence>
<dbReference type="InterPro" id="IPR011096">
    <property type="entry name" value="FTP_domain"/>
</dbReference>
<keyword evidence="9" id="KW-0862">Zinc</keyword>
<evidence type="ECO:0000259" key="14">
    <source>
        <dbReference type="Pfam" id="PF07504"/>
    </source>
</evidence>
<keyword evidence="8" id="KW-0378">Hydrolase</keyword>
<dbReference type="SUPFAM" id="SSF49464">
    <property type="entry name" value="Carboxypeptidase regulatory domain-like"/>
    <property type="match status" value="1"/>
</dbReference>
<dbReference type="InterPro" id="IPR001842">
    <property type="entry name" value="Peptidase_M36"/>
</dbReference>
<dbReference type="GO" id="GO:0005615">
    <property type="term" value="C:extracellular space"/>
    <property type="evidence" value="ECO:0007669"/>
    <property type="project" value="InterPro"/>
</dbReference>
<dbReference type="Gene3D" id="2.60.40.1120">
    <property type="entry name" value="Carboxypeptidase-like, regulatory domain"/>
    <property type="match status" value="1"/>
</dbReference>
<dbReference type="GO" id="GO:0004222">
    <property type="term" value="F:metalloendopeptidase activity"/>
    <property type="evidence" value="ECO:0007669"/>
    <property type="project" value="InterPro"/>
</dbReference>
<dbReference type="PANTHER" id="PTHR33478:SF1">
    <property type="entry name" value="EXTRACELLULAR METALLOPROTEINASE MEP"/>
    <property type="match status" value="1"/>
</dbReference>
<keyword evidence="16" id="KW-1185">Reference proteome</keyword>
<dbReference type="Pfam" id="PF13620">
    <property type="entry name" value="CarboxypepD_reg"/>
    <property type="match status" value="1"/>
</dbReference>
<dbReference type="InterPro" id="IPR008979">
    <property type="entry name" value="Galactose-bd-like_sf"/>
</dbReference>
<keyword evidence="4" id="KW-0964">Secreted</keyword>
<feature type="domain" description="FTP" evidence="14">
    <location>
        <begin position="128"/>
        <end position="178"/>
    </location>
</feature>
<evidence type="ECO:0000256" key="2">
    <source>
        <dbReference type="ARBA" id="ARBA00004613"/>
    </source>
</evidence>
<dbReference type="CDD" id="cd09596">
    <property type="entry name" value="M36"/>
    <property type="match status" value="1"/>
</dbReference>
<sequence>MPKKKSLAVVSSALLATQLFAGAAAAADSSHQVRDVFGHTEEVVADTRDTATAILPDTVQIEAAQKLLASSGSGVKINWNSQFGTPSSITKSGGYLTGPSAGSAEEIARAWLEANKELFGLTDSDVRNLKVVRNYEVPGTKLNPVTFQQTVNGIESVYGGRIIVAVNEEGKILSVTGNAAPSGELAGEFTLTATDALNTVVSRLTPELTYTPKPLADEAGWKVFDGLDVFPAEQRVKEAIFYTSGGIRPAYRVLFIEELNKAYEIVIDAESGEQLYKRSLVNFLNPEGLIFENYPGAAAGGTQKVKSFTGDPAASPQGWLLPTSDTGVTTFGNNASTYANWSNFLVPADTLVRPVSPLGQFNYVFLNAWQKSKGEIVPPSYAEDVNSATANLFYHHNLFHDYFYKLGWTEPAGNLQINNFGKGGLGGDPILGLVQAGAATGGDPTYLGRDNAYMLTLPDGITAWSGMFLWEPIAGAFEGAYADGDYDAGIIYHEYSHALSNRLVAGGESLGSHQASSMGEGWGDWFGMHYLVKNGLQDEPVVGAYVTDNAERGIRNWSLADAPINYGNIGYDIVGPEVHADGDIWAAILWHVREELIAAFGKEEAEKALEQLVMDAMPISAPNPSMADMRTAILTADIERYGSKYSEVLWSAFAHRGLGDDAVSLGGDDTDPKPAFNHPNEAFNGQLLGRIVNEQTNKPVEDARIFIGQYEARSTPAVTTSGKGGFALDLAEGTYDITIQAKGYGSRTIEDVIIKAGDKKRWNLKLAPNIASSFNGASIASVSDASASNPVKLAIDDTEASVYASEAKADGFTGAEFTVDLAGDEPLEITHLNISAMKDVAKARFATVKDFEVQASVDGQNWTTILEDSFTAGKPRPATPDLDYQDYGLAQPTQATQLKFIAETAQNDTLGYIQVAELQAFTSDKAKITPLDLPPEKPFTASGTISLGNAGTGIGTLAGADDVSLAVTQNEFVSTQNPEPASQGVDGYVLTLPAQYADGIHNFSVKGTSASGHDLDIFFYDADFQVIGSIATSAADEAGVVPGGTKYIYVGLYSGADTSFEVNVTSPY</sequence>
<dbReference type="Gene3D" id="1.10.390.10">
    <property type="entry name" value="Neutral Protease Domain 2"/>
    <property type="match status" value="1"/>
</dbReference>
<keyword evidence="10" id="KW-0482">Metalloprotease</keyword>
<evidence type="ECO:0000259" key="13">
    <source>
        <dbReference type="Pfam" id="PF00754"/>
    </source>
</evidence>
<evidence type="ECO:0000256" key="7">
    <source>
        <dbReference type="ARBA" id="ARBA00022729"/>
    </source>
</evidence>
<dbReference type="Gene3D" id="2.60.120.260">
    <property type="entry name" value="Galactose-binding domain-like"/>
    <property type="match status" value="1"/>
</dbReference>
<evidence type="ECO:0000256" key="3">
    <source>
        <dbReference type="ARBA" id="ARBA00006006"/>
    </source>
</evidence>
<keyword evidence="7 12" id="KW-0732">Signal</keyword>
<comment type="cofactor">
    <cofactor evidence="1">
        <name>Zn(2+)</name>
        <dbReference type="ChEBI" id="CHEBI:29105"/>
    </cofactor>
</comment>
<dbReference type="Gene3D" id="3.10.170.10">
    <property type="match status" value="1"/>
</dbReference>
<dbReference type="OrthoDB" id="5289240at2"/>
<evidence type="ECO:0000256" key="8">
    <source>
        <dbReference type="ARBA" id="ARBA00022801"/>
    </source>
</evidence>
<keyword evidence="6" id="KW-0479">Metal-binding</keyword>
<dbReference type="SUPFAM" id="SSF49785">
    <property type="entry name" value="Galactose-binding domain-like"/>
    <property type="match status" value="1"/>
</dbReference>
<dbReference type="GO" id="GO:0006508">
    <property type="term" value="P:proteolysis"/>
    <property type="evidence" value="ECO:0007669"/>
    <property type="project" value="UniProtKB-KW"/>
</dbReference>
<dbReference type="RefSeq" id="WP_077590964.1">
    <property type="nucleotide sequence ID" value="NZ_CP019640.1"/>
</dbReference>
<evidence type="ECO:0000313" key="16">
    <source>
        <dbReference type="Proteomes" id="UP000188184"/>
    </source>
</evidence>
<comment type="similarity">
    <text evidence="3">Belongs to the peptidase M36 family.</text>
</comment>
<dbReference type="PANTHER" id="PTHR33478">
    <property type="entry name" value="EXTRACELLULAR METALLOPROTEINASE MEP"/>
    <property type="match status" value="1"/>
</dbReference>
<dbReference type="Proteomes" id="UP000188184">
    <property type="component" value="Chromosome"/>
</dbReference>
<evidence type="ECO:0000256" key="9">
    <source>
        <dbReference type="ARBA" id="ARBA00022833"/>
    </source>
</evidence>
<name>A0A1Q2L3W8_9BACL</name>
<evidence type="ECO:0000256" key="1">
    <source>
        <dbReference type="ARBA" id="ARBA00001947"/>
    </source>
</evidence>
<evidence type="ECO:0000256" key="4">
    <source>
        <dbReference type="ARBA" id="ARBA00022525"/>
    </source>
</evidence>
<organism evidence="15 16">
    <name type="scientific">Planococcus lenghuensis</name>
    <dbReference type="NCBI Taxonomy" id="2213202"/>
    <lineage>
        <taxon>Bacteria</taxon>
        <taxon>Bacillati</taxon>
        <taxon>Bacillota</taxon>
        <taxon>Bacilli</taxon>
        <taxon>Bacillales</taxon>
        <taxon>Caryophanaceae</taxon>
        <taxon>Planococcus</taxon>
    </lineage>
</organism>
<keyword evidence="11" id="KW-0865">Zymogen</keyword>